<evidence type="ECO:0000313" key="4">
    <source>
        <dbReference type="Proteomes" id="UP001447188"/>
    </source>
</evidence>
<dbReference type="PANTHER" id="PTHR21032">
    <property type="entry name" value="G PATCH DOMAIN-CONTAINING PROTEIN 11"/>
    <property type="match status" value="1"/>
</dbReference>
<dbReference type="EMBL" id="JBBBZM010000027">
    <property type="protein sequence ID" value="KAL0638019.1"/>
    <property type="molecule type" value="Genomic_DNA"/>
</dbReference>
<sequence length="415" mass="46997">MSSTRKRPNPTALNLDSDSDSPSSTHQRSKRPFQQAVSPTPTPAAGDDDDDDDDEDDYMNMVIAEPTVAETYSQRKKREQRELHKANDQPFPPPPRRAPTYQAEIRSCPKSKSELAEIEKTKREAALSKSLLDEATAAGSNHKGLRMMKMMGFKPGSALGKQRSPPAEPSNPSGEEPGNKNWVPTEARLEPIGVVFKEDRGGIGHVTAQRAKVKAAFGDVKKQEMTPDEYRQRVAEEREEKLKESQFYAAQKVCEGFDTERDHPGEAAKGKDLVGRERMVPLKDINIFWRGLVKYREGKEKERRMRYDLMQSLDQPRLPGYDRNHELDTEDKVALGIGLPSLGRAAGMTYVEDGGDEEQEEDEELEAFEALSFAEKLQRAVEYLRNEYHYCFWCKYKYESEEMDGCPGSEEDLHG</sequence>
<dbReference type="PANTHER" id="PTHR21032:SF0">
    <property type="entry name" value="G PATCH DOMAIN-CONTAINING PROTEIN 11"/>
    <property type="match status" value="1"/>
</dbReference>
<keyword evidence="4" id="KW-1185">Reference proteome</keyword>
<feature type="region of interest" description="Disordered" evidence="1">
    <location>
        <begin position="1"/>
        <end position="185"/>
    </location>
</feature>
<evidence type="ECO:0000313" key="3">
    <source>
        <dbReference type="EMBL" id="KAL0638019.1"/>
    </source>
</evidence>
<accession>A0ABR3GQ23</accession>
<evidence type="ECO:0000259" key="2">
    <source>
        <dbReference type="PROSITE" id="PS50174"/>
    </source>
</evidence>
<gene>
    <name evidence="3" type="ORF">Q9L58_002954</name>
</gene>
<feature type="compositionally biased region" description="Basic and acidic residues" evidence="1">
    <location>
        <begin position="111"/>
        <end position="126"/>
    </location>
</feature>
<comment type="caution">
    <text evidence="3">The sequence shown here is derived from an EMBL/GenBank/DDBJ whole genome shotgun (WGS) entry which is preliminary data.</text>
</comment>
<dbReference type="Pfam" id="PF13821">
    <property type="entry name" value="DUF4187"/>
    <property type="match status" value="1"/>
</dbReference>
<dbReference type="SMART" id="SM01173">
    <property type="entry name" value="DUF4187"/>
    <property type="match status" value="1"/>
</dbReference>
<dbReference type="InterPro" id="IPR025239">
    <property type="entry name" value="DUF4187"/>
</dbReference>
<proteinExistence type="predicted"/>
<dbReference type="Proteomes" id="UP001447188">
    <property type="component" value="Unassembled WGS sequence"/>
</dbReference>
<organism evidence="3 4">
    <name type="scientific">Discina gigas</name>
    <dbReference type="NCBI Taxonomy" id="1032678"/>
    <lineage>
        <taxon>Eukaryota</taxon>
        <taxon>Fungi</taxon>
        <taxon>Dikarya</taxon>
        <taxon>Ascomycota</taxon>
        <taxon>Pezizomycotina</taxon>
        <taxon>Pezizomycetes</taxon>
        <taxon>Pezizales</taxon>
        <taxon>Discinaceae</taxon>
        <taxon>Discina</taxon>
    </lineage>
</organism>
<dbReference type="PROSITE" id="PS50174">
    <property type="entry name" value="G_PATCH"/>
    <property type="match status" value="1"/>
</dbReference>
<feature type="compositionally biased region" description="Acidic residues" evidence="1">
    <location>
        <begin position="46"/>
        <end position="58"/>
    </location>
</feature>
<dbReference type="InterPro" id="IPR039249">
    <property type="entry name" value="GPATCH11"/>
</dbReference>
<protein>
    <recommendedName>
        <fullName evidence="2">G-patch domain-containing protein</fullName>
    </recommendedName>
</protein>
<evidence type="ECO:0000256" key="1">
    <source>
        <dbReference type="SAM" id="MobiDB-lite"/>
    </source>
</evidence>
<feature type="domain" description="G-patch" evidence="2">
    <location>
        <begin position="140"/>
        <end position="208"/>
    </location>
</feature>
<name>A0ABR3GQ23_9PEZI</name>
<reference evidence="3 4" key="1">
    <citation type="submission" date="2024-02" db="EMBL/GenBank/DDBJ databases">
        <title>Discinaceae phylogenomics.</title>
        <authorList>
            <person name="Dirks A.C."/>
            <person name="James T.Y."/>
        </authorList>
    </citation>
    <scope>NUCLEOTIDE SEQUENCE [LARGE SCALE GENOMIC DNA]</scope>
    <source>
        <strain evidence="3 4">ACD0624</strain>
    </source>
</reference>
<dbReference type="InterPro" id="IPR000467">
    <property type="entry name" value="G_patch_dom"/>
</dbReference>